<feature type="transmembrane region" description="Helical" evidence="1">
    <location>
        <begin position="44"/>
        <end position="65"/>
    </location>
</feature>
<keyword evidence="3" id="KW-1185">Reference proteome</keyword>
<dbReference type="AlphaFoldDB" id="A0A1C7DUB9"/>
<keyword evidence="1" id="KW-0812">Transmembrane</keyword>
<protein>
    <submittedName>
        <fullName evidence="2">Uncharacterized protein</fullName>
    </submittedName>
</protein>
<keyword evidence="1" id="KW-1133">Transmembrane helix</keyword>
<reference evidence="3" key="2">
    <citation type="submission" date="2016-10" db="EMBL/GenBank/DDBJ databases">
        <authorList>
            <person name="See-Too W.S."/>
        </authorList>
    </citation>
    <scope>NUCLEOTIDE SEQUENCE [LARGE SCALE GENOMIC DNA]</scope>
    <source>
        <strain evidence="3">DSM 24743</strain>
    </source>
</reference>
<dbReference type="KEGG" id="phc:BBI08_15870"/>
<name>A0A1C7DUB9_9BACL</name>
<organism evidence="2 3">
    <name type="scientific">Planococcus halocryophilus</name>
    <dbReference type="NCBI Taxonomy" id="1215089"/>
    <lineage>
        <taxon>Bacteria</taxon>
        <taxon>Bacillati</taxon>
        <taxon>Bacillota</taxon>
        <taxon>Bacilli</taxon>
        <taxon>Bacillales</taxon>
        <taxon>Caryophanaceae</taxon>
        <taxon>Planococcus</taxon>
    </lineage>
</organism>
<reference evidence="3" key="1">
    <citation type="submission" date="2016-07" db="EMBL/GenBank/DDBJ databases">
        <authorList>
            <person name="See-Too W.S."/>
        </authorList>
    </citation>
    <scope>NUCLEOTIDE SEQUENCE [LARGE SCALE GENOMIC DNA]</scope>
    <source>
        <strain evidence="3">DSM 24743</strain>
    </source>
</reference>
<evidence type="ECO:0000256" key="1">
    <source>
        <dbReference type="SAM" id="Phobius"/>
    </source>
</evidence>
<evidence type="ECO:0000313" key="3">
    <source>
        <dbReference type="Proteomes" id="UP000092687"/>
    </source>
</evidence>
<sequence length="191" mass="22067">MNKLYKPKLLAAIPIFLIIISLLADVFTLTSFNTIEYIRGYAPYSYLAVLVIPVCVYMFSVALNLRNSRKKFEGEISFDYSRNSGVLQIGEEEYLFDTKWTKASDQSIHVYSDEENIENIGHLRGTYEFPNANNFNDFFKNSSRSYTVGVGDIVLWRNKWGKHAAVKVKEIRDNSRGAEEDKLSLEYKIYN</sequence>
<dbReference type="EMBL" id="CP016537">
    <property type="protein sequence ID" value="ANU15240.1"/>
    <property type="molecule type" value="Genomic_DNA"/>
</dbReference>
<accession>A0A1C7DUB9</accession>
<gene>
    <name evidence="2" type="ORF">BBI08_15870</name>
</gene>
<feature type="transmembrane region" description="Helical" evidence="1">
    <location>
        <begin position="9"/>
        <end position="32"/>
    </location>
</feature>
<keyword evidence="1" id="KW-0472">Membrane</keyword>
<dbReference type="RefSeq" id="WP_008496533.1">
    <property type="nucleotide sequence ID" value="NZ_CP016537.2"/>
</dbReference>
<dbReference type="OrthoDB" id="5149141at2"/>
<proteinExistence type="predicted"/>
<evidence type="ECO:0000313" key="2">
    <source>
        <dbReference type="EMBL" id="ANU15240.1"/>
    </source>
</evidence>
<dbReference type="Proteomes" id="UP000092687">
    <property type="component" value="Chromosome"/>
</dbReference>